<proteinExistence type="predicted"/>
<dbReference type="RefSeq" id="XP_043172124.1">
    <property type="nucleotide sequence ID" value="XM_043316189.1"/>
</dbReference>
<keyword evidence="1" id="KW-1133">Transmembrane helix</keyword>
<sequence length="100" mass="10874">MSTSVFAVSFSPAIAQALGIESDPNCIPLEIFFAIPTYLVASLFYPMNRIYDSGSSDWSFGQVIPLVLLAALLLTIFEPFFEAEQSTNTLSTALLQISTT</sequence>
<evidence type="ECO:0000313" key="2">
    <source>
        <dbReference type="EMBL" id="CAG5178150.1"/>
    </source>
</evidence>
<dbReference type="EMBL" id="CAJRGZ010000023">
    <property type="protein sequence ID" value="CAG5178150.1"/>
    <property type="molecule type" value="Genomic_DNA"/>
</dbReference>
<gene>
    <name evidence="2" type="ORF">ALTATR162_LOCUS8557</name>
</gene>
<feature type="transmembrane region" description="Helical" evidence="1">
    <location>
        <begin position="27"/>
        <end position="46"/>
    </location>
</feature>
<dbReference type="OrthoDB" id="3756114at2759"/>
<dbReference type="Proteomes" id="UP000676310">
    <property type="component" value="Unassembled WGS sequence"/>
</dbReference>
<name>A0A8J2I798_9PLEO</name>
<evidence type="ECO:0000256" key="1">
    <source>
        <dbReference type="SAM" id="Phobius"/>
    </source>
</evidence>
<dbReference type="AlphaFoldDB" id="A0A8J2I798"/>
<dbReference type="GeneID" id="67020680"/>
<keyword evidence="1" id="KW-0472">Membrane</keyword>
<accession>A0A8J2I798</accession>
<comment type="caution">
    <text evidence="2">The sequence shown here is derived from an EMBL/GenBank/DDBJ whole genome shotgun (WGS) entry which is preliminary data.</text>
</comment>
<evidence type="ECO:0000313" key="3">
    <source>
        <dbReference type="Proteomes" id="UP000676310"/>
    </source>
</evidence>
<keyword evidence="3" id="KW-1185">Reference proteome</keyword>
<feature type="transmembrane region" description="Helical" evidence="1">
    <location>
        <begin position="58"/>
        <end position="77"/>
    </location>
</feature>
<keyword evidence="1" id="KW-0812">Transmembrane</keyword>
<protein>
    <submittedName>
        <fullName evidence="2">Uncharacterized protein</fullName>
    </submittedName>
</protein>
<organism evidence="2 3">
    <name type="scientific">Alternaria atra</name>
    <dbReference type="NCBI Taxonomy" id="119953"/>
    <lineage>
        <taxon>Eukaryota</taxon>
        <taxon>Fungi</taxon>
        <taxon>Dikarya</taxon>
        <taxon>Ascomycota</taxon>
        <taxon>Pezizomycotina</taxon>
        <taxon>Dothideomycetes</taxon>
        <taxon>Pleosporomycetidae</taxon>
        <taxon>Pleosporales</taxon>
        <taxon>Pleosporineae</taxon>
        <taxon>Pleosporaceae</taxon>
        <taxon>Alternaria</taxon>
        <taxon>Alternaria sect. Ulocladioides</taxon>
    </lineage>
</organism>
<reference evidence="2" key="1">
    <citation type="submission" date="2021-05" db="EMBL/GenBank/DDBJ databases">
        <authorList>
            <person name="Stam R."/>
        </authorList>
    </citation>
    <scope>NUCLEOTIDE SEQUENCE</scope>
    <source>
        <strain evidence="2">CS162</strain>
    </source>
</reference>